<comment type="cofactor">
    <cofactor evidence="1">
        <name>[4Fe-4S] cluster</name>
        <dbReference type="ChEBI" id="CHEBI:49883"/>
    </cofactor>
</comment>
<organism evidence="12 13">
    <name type="scientific">Alkalispirillum mobile</name>
    <dbReference type="NCBI Taxonomy" id="85925"/>
    <lineage>
        <taxon>Bacteria</taxon>
        <taxon>Pseudomonadati</taxon>
        <taxon>Pseudomonadota</taxon>
        <taxon>Gammaproteobacteria</taxon>
        <taxon>Chromatiales</taxon>
        <taxon>Ectothiorhodospiraceae</taxon>
        <taxon>Alkalispirillum</taxon>
    </lineage>
</organism>
<evidence type="ECO:0000313" key="12">
    <source>
        <dbReference type="EMBL" id="RLK48288.1"/>
    </source>
</evidence>
<dbReference type="GO" id="GO:0005737">
    <property type="term" value="C:cytoplasm"/>
    <property type="evidence" value="ECO:0007669"/>
    <property type="project" value="UniProtKB-SubCell"/>
</dbReference>
<evidence type="ECO:0000313" key="13">
    <source>
        <dbReference type="Proteomes" id="UP000275461"/>
    </source>
</evidence>
<comment type="function">
    <text evidence="10">Probably acts as a heme chaperone, transferring heme to an unknown acceptor. Binds one molecule of heme per monomer, possibly covalently. Binds 1 [4Fe-4S] cluster. The cluster is coordinated with 3 cysteines and an exchangeable S-adenosyl-L-methionine.</text>
</comment>
<keyword evidence="5 10" id="KW-0949">S-adenosyl-L-methionine</keyword>
<evidence type="ECO:0000256" key="9">
    <source>
        <dbReference type="ARBA" id="ARBA00023186"/>
    </source>
</evidence>
<dbReference type="GO" id="GO:0046872">
    <property type="term" value="F:metal ion binding"/>
    <property type="evidence" value="ECO:0007669"/>
    <property type="project" value="UniProtKB-UniRule"/>
</dbReference>
<keyword evidence="10" id="KW-0004">4Fe-4S</keyword>
<dbReference type="RefSeq" id="WP_121442690.1">
    <property type="nucleotide sequence ID" value="NZ_RCDA01000003.1"/>
</dbReference>
<evidence type="ECO:0000256" key="6">
    <source>
        <dbReference type="ARBA" id="ARBA00022723"/>
    </source>
</evidence>
<reference evidence="12 13" key="1">
    <citation type="submission" date="2018-10" db="EMBL/GenBank/DDBJ databases">
        <title>Genomic Encyclopedia of Type Strains, Phase IV (KMG-IV): sequencing the most valuable type-strain genomes for metagenomic binning, comparative biology and taxonomic classification.</title>
        <authorList>
            <person name="Goeker M."/>
        </authorList>
    </citation>
    <scope>NUCLEOTIDE SEQUENCE [LARGE SCALE GENOMIC DNA]</scope>
    <source>
        <strain evidence="12 13">DSM 12769</strain>
    </source>
</reference>
<dbReference type="InterPro" id="IPR007197">
    <property type="entry name" value="rSAM"/>
</dbReference>
<evidence type="ECO:0000256" key="4">
    <source>
        <dbReference type="ARBA" id="ARBA00022617"/>
    </source>
</evidence>
<dbReference type="SFLD" id="SFLDG01065">
    <property type="entry name" value="anaerobic_coproporphyrinogen-I"/>
    <property type="match status" value="1"/>
</dbReference>
<gene>
    <name evidence="12" type="ORF">DFR31_2167</name>
</gene>
<evidence type="ECO:0000259" key="11">
    <source>
        <dbReference type="PROSITE" id="PS51918"/>
    </source>
</evidence>
<evidence type="ECO:0000256" key="7">
    <source>
        <dbReference type="ARBA" id="ARBA00023004"/>
    </source>
</evidence>
<name>A0A498C6Y6_9GAMM</name>
<comment type="subcellular location">
    <subcellularLocation>
        <location evidence="10">Cytoplasm</location>
    </subcellularLocation>
</comment>
<evidence type="ECO:0000256" key="5">
    <source>
        <dbReference type="ARBA" id="ARBA00022691"/>
    </source>
</evidence>
<dbReference type="PANTHER" id="PTHR13932:SF5">
    <property type="entry name" value="RADICAL S-ADENOSYL METHIONINE DOMAIN-CONTAINING PROTEIN 1, MITOCHONDRIAL"/>
    <property type="match status" value="1"/>
</dbReference>
<keyword evidence="4 10" id="KW-0349">Heme</keyword>
<keyword evidence="13" id="KW-1185">Reference proteome</keyword>
<proteinExistence type="inferred from homology"/>
<dbReference type="InterPro" id="IPR013785">
    <property type="entry name" value="Aldolase_TIM"/>
</dbReference>
<dbReference type="OrthoDB" id="9808022at2"/>
<protein>
    <recommendedName>
        <fullName evidence="3 10">Heme chaperone HemW</fullName>
    </recommendedName>
</protein>
<keyword evidence="9 10" id="KW-0143">Chaperone</keyword>
<dbReference type="PROSITE" id="PS51918">
    <property type="entry name" value="RADICAL_SAM"/>
    <property type="match status" value="1"/>
</dbReference>
<evidence type="ECO:0000256" key="3">
    <source>
        <dbReference type="ARBA" id="ARBA00017228"/>
    </source>
</evidence>
<dbReference type="InterPro" id="IPR034505">
    <property type="entry name" value="Coproporphyrinogen-III_oxidase"/>
</dbReference>
<keyword evidence="6 10" id="KW-0479">Metal-binding</keyword>
<keyword evidence="7 10" id="KW-0408">Iron</keyword>
<dbReference type="GO" id="GO:0004109">
    <property type="term" value="F:coproporphyrinogen oxidase activity"/>
    <property type="evidence" value="ECO:0007669"/>
    <property type="project" value="InterPro"/>
</dbReference>
<dbReference type="InterPro" id="IPR058240">
    <property type="entry name" value="rSAM_sf"/>
</dbReference>
<dbReference type="SFLD" id="SFLDF00288">
    <property type="entry name" value="HemN-like__clustered_with_nucl"/>
    <property type="match status" value="1"/>
</dbReference>
<dbReference type="GO" id="GO:0006779">
    <property type="term" value="P:porphyrin-containing compound biosynthetic process"/>
    <property type="evidence" value="ECO:0007669"/>
    <property type="project" value="InterPro"/>
</dbReference>
<sequence>MTQAALSPPPPLGVYLHLPWCVQKCPYCDFNSHAPPRTPRTGEAVLHHRPAGTAEPAGEIPWQRYTEAVLADLAASAPALQGRRVATVFIGGGTPSLFPPDAIHRMLSTLDREIGLADDAEITLEANPGTVEQARFHGYRAAGVNRLSIGVQSFDSNALRRLGRIHGPDEARQAVQAARRAGFERVNLDLMYALPDQTTAQALADVEAALALEPEHLSHYQLTLEPGTPFHTRPPAGLPDEPRLLALEGACRDRLAAAGFHRYEVSAWARPGEACRHNLNYWRFGDYLGLGAGAHGKISNPVAGDIQREARVRMPGAYMAGAGTDAAIAETRTLQNPDIVLEFMMNALRLADGFSRTEWHRHTGRPAALWQATVAEAVADGLLADDGERVRPTARGWQLLDALLQRFL</sequence>
<evidence type="ECO:0000256" key="1">
    <source>
        <dbReference type="ARBA" id="ARBA00001966"/>
    </source>
</evidence>
<dbReference type="Pfam" id="PF04055">
    <property type="entry name" value="Radical_SAM"/>
    <property type="match status" value="1"/>
</dbReference>
<feature type="domain" description="Radical SAM core" evidence="11">
    <location>
        <begin position="6"/>
        <end position="261"/>
    </location>
</feature>
<keyword evidence="8 10" id="KW-0411">Iron-sulfur</keyword>
<keyword evidence="10" id="KW-0963">Cytoplasm</keyword>
<dbReference type="AlphaFoldDB" id="A0A498C6Y6"/>
<dbReference type="SFLD" id="SFLDF00562">
    <property type="entry name" value="HemN-like__clustered_with_heat"/>
    <property type="match status" value="1"/>
</dbReference>
<comment type="similarity">
    <text evidence="2">Belongs to the anaerobic coproporphyrinogen-III oxidase family. HemW subfamily.</text>
</comment>
<dbReference type="SMART" id="SM00729">
    <property type="entry name" value="Elp3"/>
    <property type="match status" value="1"/>
</dbReference>
<dbReference type="GO" id="GO:0051539">
    <property type="term" value="F:4 iron, 4 sulfur cluster binding"/>
    <property type="evidence" value="ECO:0007669"/>
    <property type="project" value="UniProtKB-UniRule"/>
</dbReference>
<dbReference type="EMBL" id="RCDA01000003">
    <property type="protein sequence ID" value="RLK48288.1"/>
    <property type="molecule type" value="Genomic_DNA"/>
</dbReference>
<evidence type="ECO:0000256" key="2">
    <source>
        <dbReference type="ARBA" id="ARBA00006100"/>
    </source>
</evidence>
<dbReference type="SUPFAM" id="SSF102114">
    <property type="entry name" value="Radical SAM enzymes"/>
    <property type="match status" value="1"/>
</dbReference>
<dbReference type="NCBIfam" id="TIGR00539">
    <property type="entry name" value="hemN_rel"/>
    <property type="match status" value="1"/>
</dbReference>
<dbReference type="Gene3D" id="3.20.20.70">
    <property type="entry name" value="Aldolase class I"/>
    <property type="match status" value="1"/>
</dbReference>
<comment type="caution">
    <text evidence="12">The sequence shown here is derived from an EMBL/GenBank/DDBJ whole genome shotgun (WGS) entry which is preliminary data.</text>
</comment>
<dbReference type="Proteomes" id="UP000275461">
    <property type="component" value="Unassembled WGS sequence"/>
</dbReference>
<evidence type="ECO:0000256" key="10">
    <source>
        <dbReference type="RuleBase" id="RU364116"/>
    </source>
</evidence>
<accession>A0A498C6Y6</accession>
<dbReference type="InterPro" id="IPR006638">
    <property type="entry name" value="Elp3/MiaA/NifB-like_rSAM"/>
</dbReference>
<dbReference type="PANTHER" id="PTHR13932">
    <property type="entry name" value="COPROPORPHYRINIGEN III OXIDASE"/>
    <property type="match status" value="1"/>
</dbReference>
<dbReference type="Pfam" id="PF06969">
    <property type="entry name" value="HemN_C"/>
    <property type="match status" value="1"/>
</dbReference>
<dbReference type="InterPro" id="IPR010723">
    <property type="entry name" value="HemN_C"/>
</dbReference>
<dbReference type="InterPro" id="IPR004559">
    <property type="entry name" value="HemW-like"/>
</dbReference>
<evidence type="ECO:0000256" key="8">
    <source>
        <dbReference type="ARBA" id="ARBA00023014"/>
    </source>
</evidence>
<dbReference type="SFLD" id="SFLDS00029">
    <property type="entry name" value="Radical_SAM"/>
    <property type="match status" value="1"/>
</dbReference>